<evidence type="ECO:0000313" key="10">
    <source>
        <dbReference type="EMBL" id="MCK8623952.1"/>
    </source>
</evidence>
<dbReference type="RefSeq" id="WP_248601337.1">
    <property type="nucleotide sequence ID" value="NZ_JAJIAO010000001.1"/>
</dbReference>
<feature type="domain" description="Phosphotransferase system EIIC" evidence="9">
    <location>
        <begin position="28"/>
        <end position="366"/>
    </location>
</feature>
<evidence type="ECO:0000256" key="4">
    <source>
        <dbReference type="ARBA" id="ARBA00022597"/>
    </source>
</evidence>
<comment type="caution">
    <text evidence="10">The sequence shown here is derived from an EMBL/GenBank/DDBJ whole genome shotgun (WGS) entry which is preliminary data.</text>
</comment>
<feature type="transmembrane region" description="Helical" evidence="8">
    <location>
        <begin position="135"/>
        <end position="152"/>
    </location>
</feature>
<feature type="transmembrane region" description="Helical" evidence="8">
    <location>
        <begin position="201"/>
        <end position="228"/>
    </location>
</feature>
<evidence type="ECO:0000256" key="5">
    <source>
        <dbReference type="ARBA" id="ARBA00022692"/>
    </source>
</evidence>
<evidence type="ECO:0000256" key="6">
    <source>
        <dbReference type="ARBA" id="ARBA00022989"/>
    </source>
</evidence>
<feature type="transmembrane region" description="Helical" evidence="8">
    <location>
        <begin position="308"/>
        <end position="326"/>
    </location>
</feature>
<keyword evidence="7 8" id="KW-0472">Membrane</keyword>
<evidence type="ECO:0000256" key="1">
    <source>
        <dbReference type="ARBA" id="ARBA00004651"/>
    </source>
</evidence>
<comment type="subcellular location">
    <subcellularLocation>
        <location evidence="1">Cell membrane</location>
        <topology evidence="1">Multi-pass membrane protein</topology>
    </subcellularLocation>
</comment>
<keyword evidence="2" id="KW-0813">Transport</keyword>
<evidence type="ECO:0000256" key="3">
    <source>
        <dbReference type="ARBA" id="ARBA00022475"/>
    </source>
</evidence>
<evidence type="ECO:0000256" key="2">
    <source>
        <dbReference type="ARBA" id="ARBA00022448"/>
    </source>
</evidence>
<evidence type="ECO:0000256" key="8">
    <source>
        <dbReference type="SAM" id="Phobius"/>
    </source>
</evidence>
<feature type="transmembrane region" description="Helical" evidence="8">
    <location>
        <begin position="90"/>
        <end position="115"/>
    </location>
</feature>
<evidence type="ECO:0000259" key="9">
    <source>
        <dbReference type="Pfam" id="PF13303"/>
    </source>
</evidence>
<reference evidence="10 11" key="1">
    <citation type="submission" date="2021-11" db="EMBL/GenBank/DDBJ databases">
        <title>Comparative genomics of bee honey and flower isolates.</title>
        <authorList>
            <person name="Bechtner J.D."/>
            <person name="Gallus M.K."/>
            <person name="Ehrmann M."/>
        </authorList>
    </citation>
    <scope>NUCLEOTIDE SEQUENCE [LARGE SCALE GENOMIC DNA]</scope>
    <source>
        <strain evidence="10 11">M161</strain>
    </source>
</reference>
<feature type="transmembrane region" description="Helical" evidence="8">
    <location>
        <begin position="29"/>
        <end position="50"/>
    </location>
</feature>
<feature type="transmembrane region" description="Helical" evidence="8">
    <location>
        <begin position="281"/>
        <end position="301"/>
    </location>
</feature>
<keyword evidence="4 10" id="KW-0762">Sugar transport</keyword>
<evidence type="ECO:0000256" key="7">
    <source>
        <dbReference type="ARBA" id="ARBA00023136"/>
    </source>
</evidence>
<feature type="transmembrane region" description="Helical" evidence="8">
    <location>
        <begin position="56"/>
        <end position="78"/>
    </location>
</feature>
<sequence>MDQRIKSSKSRATAFSFNSSNFKEATYRIFAAVANAVLVVLGGGLLIQTIGNLSGIQALASVGAGAQTLLAPAIGVAVASQMKTNTLVTFAAMISATVGANAIHFTSASVTAVTATGQSSVSALGAPVMTTGQPISALLAAVVSVLVGKFLTDKTPLDMVLVPFTALFVGIGFGLILAAIMTPALLSVSASIAHMMQVSPVLGSIAIALLWSVFLMTPASSVALAVALTLDPLSSAAALIGTTIQFVAFTLISWRQNDLGANIAQGLVTPKVQFPNLLVNMWLWVPSLVATIICAPIATAFLGFKATYTLAGLGLNSLIAPIAYLSQGGSQLLIYVSFGIVIPAIISLLTYFSLKKVGLIKDNQLHLTLI</sequence>
<keyword evidence="5 8" id="KW-0812">Transmembrane</keyword>
<name>A0ABT0I107_9LACO</name>
<keyword evidence="3" id="KW-1003">Cell membrane</keyword>
<dbReference type="Pfam" id="PF13303">
    <property type="entry name" value="PTS_EIIC_2"/>
    <property type="match status" value="1"/>
</dbReference>
<accession>A0ABT0I107</accession>
<keyword evidence="11" id="KW-1185">Reference proteome</keyword>
<gene>
    <name evidence="10" type="ORF">LNP07_00235</name>
</gene>
<feature type="transmembrane region" description="Helical" evidence="8">
    <location>
        <begin position="332"/>
        <end position="354"/>
    </location>
</feature>
<keyword evidence="6 8" id="KW-1133">Transmembrane helix</keyword>
<dbReference type="EMBL" id="JAJIAO010000001">
    <property type="protein sequence ID" value="MCK8623952.1"/>
    <property type="molecule type" value="Genomic_DNA"/>
</dbReference>
<organism evidence="10 11">
    <name type="scientific">Apilactobacillus xinyiensis</name>
    <dbReference type="NCBI Taxonomy" id="2841032"/>
    <lineage>
        <taxon>Bacteria</taxon>
        <taxon>Bacillati</taxon>
        <taxon>Bacillota</taxon>
        <taxon>Bacilli</taxon>
        <taxon>Lactobacillales</taxon>
        <taxon>Lactobacillaceae</taxon>
        <taxon>Apilactobacillus</taxon>
    </lineage>
</organism>
<proteinExistence type="predicted"/>
<feature type="transmembrane region" description="Helical" evidence="8">
    <location>
        <begin position="159"/>
        <end position="181"/>
    </location>
</feature>
<protein>
    <submittedName>
        <fullName evidence="10">PTS sugar transporter subunit IIC</fullName>
    </submittedName>
</protein>
<dbReference type="Proteomes" id="UP001522905">
    <property type="component" value="Unassembled WGS sequence"/>
</dbReference>
<dbReference type="InterPro" id="IPR003352">
    <property type="entry name" value="PTS_EIIC"/>
</dbReference>
<evidence type="ECO:0000313" key="11">
    <source>
        <dbReference type="Proteomes" id="UP001522905"/>
    </source>
</evidence>